<sequence length="139" mass="15942">MTGTYAFDIISEGGERIMEERFNKIEDMLSQLIHMVGTMKAEQEEMKSEITGMKSEITGMKSEITGVKSEITGIKADLGTVKREQGELKDTVNILKRDNEHAHKEMLETLKSLESDQDFIWQKAVKNERDIARYVKQQD</sequence>
<reference evidence="1 2" key="1">
    <citation type="submission" date="2014-01" db="EMBL/GenBank/DDBJ databases">
        <title>Draft genome sequencing of Bacillus alcalophilus CGMCC 1.3604.</title>
        <authorList>
            <person name="Yang J."/>
            <person name="Diao L."/>
            <person name="Yang S."/>
        </authorList>
    </citation>
    <scope>NUCLEOTIDE SEQUENCE [LARGE SCALE GENOMIC DNA]</scope>
    <source>
        <strain evidence="1 2">CGMCC 1.3604</strain>
    </source>
</reference>
<comment type="caution">
    <text evidence="1">The sequence shown here is derived from an EMBL/GenBank/DDBJ whole genome shotgun (WGS) entry which is preliminary data.</text>
</comment>
<name>A0A4S4JY71_ALKAL</name>
<proteinExistence type="predicted"/>
<dbReference type="Gene3D" id="1.10.287.540">
    <property type="entry name" value="Helix hairpin bin"/>
    <property type="match status" value="1"/>
</dbReference>
<evidence type="ECO:0000313" key="2">
    <source>
        <dbReference type="Proteomes" id="UP000297014"/>
    </source>
</evidence>
<organism evidence="1 2">
    <name type="scientific">Alkalihalobacillus alcalophilus ATCC 27647 = CGMCC 1.3604</name>
    <dbReference type="NCBI Taxonomy" id="1218173"/>
    <lineage>
        <taxon>Bacteria</taxon>
        <taxon>Bacillati</taxon>
        <taxon>Bacillota</taxon>
        <taxon>Bacilli</taxon>
        <taxon>Bacillales</taxon>
        <taxon>Bacillaceae</taxon>
        <taxon>Alkalihalobacillus</taxon>
    </lineage>
</organism>
<gene>
    <name evidence="1" type="ORF">AJ85_12245</name>
</gene>
<protein>
    <submittedName>
        <fullName evidence="1">Uncharacterized protein</fullName>
    </submittedName>
</protein>
<dbReference type="AlphaFoldDB" id="A0A4S4JY71"/>
<dbReference type="EMBL" id="JALP01000168">
    <property type="protein sequence ID" value="THG90164.1"/>
    <property type="molecule type" value="Genomic_DNA"/>
</dbReference>
<evidence type="ECO:0000313" key="1">
    <source>
        <dbReference type="EMBL" id="THG90164.1"/>
    </source>
</evidence>
<accession>A0A4S4JY71</accession>
<dbReference type="Proteomes" id="UP000297014">
    <property type="component" value="Unassembled WGS sequence"/>
</dbReference>